<evidence type="ECO:0000259" key="13">
    <source>
        <dbReference type="Pfam" id="PF00520"/>
    </source>
</evidence>
<evidence type="ECO:0000256" key="4">
    <source>
        <dbReference type="ARBA" id="ARBA00022692"/>
    </source>
</evidence>
<dbReference type="PANTHER" id="PTHR11537">
    <property type="entry name" value="VOLTAGE-GATED POTASSIUM CHANNEL"/>
    <property type="match status" value="1"/>
</dbReference>
<dbReference type="RefSeq" id="WP_163608438.1">
    <property type="nucleotide sequence ID" value="NZ_JAABOO010000004.1"/>
</dbReference>
<dbReference type="GO" id="GO:0005249">
    <property type="term" value="F:voltage-gated potassium channel activity"/>
    <property type="evidence" value="ECO:0007669"/>
    <property type="project" value="InterPro"/>
</dbReference>
<feature type="domain" description="Ion transport" evidence="13">
    <location>
        <begin position="18"/>
        <end position="229"/>
    </location>
</feature>
<dbReference type="Gene3D" id="1.20.120.350">
    <property type="entry name" value="Voltage-gated potassium channels. Chain C"/>
    <property type="match status" value="1"/>
</dbReference>
<dbReference type="InterPro" id="IPR028325">
    <property type="entry name" value="VG_K_chnl"/>
</dbReference>
<evidence type="ECO:0000313" key="15">
    <source>
        <dbReference type="Proteomes" id="UP000468581"/>
    </source>
</evidence>
<feature type="transmembrane region" description="Helical" evidence="12">
    <location>
        <begin position="78"/>
        <end position="97"/>
    </location>
</feature>
<evidence type="ECO:0000256" key="10">
    <source>
        <dbReference type="ARBA" id="ARBA00023136"/>
    </source>
</evidence>
<keyword evidence="5" id="KW-0631">Potassium channel</keyword>
<gene>
    <name evidence="14" type="ORF">GWK08_16920</name>
</gene>
<evidence type="ECO:0000256" key="6">
    <source>
        <dbReference type="ARBA" id="ARBA00022882"/>
    </source>
</evidence>
<evidence type="ECO:0000256" key="12">
    <source>
        <dbReference type="SAM" id="Phobius"/>
    </source>
</evidence>
<comment type="caution">
    <text evidence="14">The sequence shown here is derived from an EMBL/GenBank/DDBJ whole genome shotgun (WGS) entry which is preliminary data.</text>
</comment>
<keyword evidence="15" id="KW-1185">Reference proteome</keyword>
<feature type="transmembrane region" description="Helical" evidence="12">
    <location>
        <begin position="53"/>
        <end position="72"/>
    </location>
</feature>
<organism evidence="14 15">
    <name type="scientific">Leptobacterium flavescens</name>
    <dbReference type="NCBI Taxonomy" id="472055"/>
    <lineage>
        <taxon>Bacteria</taxon>
        <taxon>Pseudomonadati</taxon>
        <taxon>Bacteroidota</taxon>
        <taxon>Flavobacteriia</taxon>
        <taxon>Flavobacteriales</taxon>
        <taxon>Flavobacteriaceae</taxon>
        <taxon>Leptobacterium</taxon>
    </lineage>
</organism>
<dbReference type="SUPFAM" id="SSF81324">
    <property type="entry name" value="Voltage-gated potassium channels"/>
    <property type="match status" value="1"/>
</dbReference>
<keyword evidence="3" id="KW-0633">Potassium transport</keyword>
<evidence type="ECO:0000256" key="9">
    <source>
        <dbReference type="ARBA" id="ARBA00023065"/>
    </source>
</evidence>
<keyword evidence="8 12" id="KW-1133">Transmembrane helix</keyword>
<dbReference type="AlphaFoldDB" id="A0A6P0URI2"/>
<keyword evidence="9" id="KW-0406">Ion transport</keyword>
<feature type="transmembrane region" description="Helical" evidence="12">
    <location>
        <begin position="141"/>
        <end position="162"/>
    </location>
</feature>
<feature type="transmembrane region" description="Helical" evidence="12">
    <location>
        <begin position="203"/>
        <end position="226"/>
    </location>
</feature>
<dbReference type="Proteomes" id="UP000468581">
    <property type="component" value="Unassembled WGS sequence"/>
</dbReference>
<sequence length="239" mass="27126">MREKLKNIVESTESLGGRIFSIIIQLLIITSIVSFSIETIPDLQPQTRTVLKWIEIFSVVVFTAEYLLRIYVADRKSGFIFSFLGIVDLLAILPFYLSFGIDLRSIRALRLIRLFRLLKLVRYNNVISRFSKALRYAKEELILFFFITIVLIYLSAVGIYYFENGVQPENFSSVFDSLWWAVATLTTVGYGDIYPITAGGKVFTFFILLLGLGIVAVPAGIISSALTKAIDDERDNKYS</sequence>
<evidence type="ECO:0000256" key="2">
    <source>
        <dbReference type="ARBA" id="ARBA00022448"/>
    </source>
</evidence>
<feature type="transmembrane region" description="Helical" evidence="12">
    <location>
        <begin position="20"/>
        <end position="41"/>
    </location>
</feature>
<dbReference type="InterPro" id="IPR005821">
    <property type="entry name" value="Ion_trans_dom"/>
</dbReference>
<evidence type="ECO:0000256" key="1">
    <source>
        <dbReference type="ARBA" id="ARBA00004141"/>
    </source>
</evidence>
<dbReference type="Pfam" id="PF00520">
    <property type="entry name" value="Ion_trans"/>
    <property type="match status" value="1"/>
</dbReference>
<accession>A0A6P0URI2</accession>
<feature type="transmembrane region" description="Helical" evidence="12">
    <location>
        <begin position="177"/>
        <end position="196"/>
    </location>
</feature>
<evidence type="ECO:0000256" key="11">
    <source>
        <dbReference type="ARBA" id="ARBA00023303"/>
    </source>
</evidence>
<evidence type="ECO:0000256" key="3">
    <source>
        <dbReference type="ARBA" id="ARBA00022538"/>
    </source>
</evidence>
<name>A0A6P0URI2_9FLAO</name>
<keyword evidence="7" id="KW-0630">Potassium</keyword>
<keyword evidence="11" id="KW-0407">Ion channel</keyword>
<dbReference type="Gene3D" id="1.10.287.70">
    <property type="match status" value="1"/>
</dbReference>
<dbReference type="GO" id="GO:0001508">
    <property type="term" value="P:action potential"/>
    <property type="evidence" value="ECO:0007669"/>
    <property type="project" value="TreeGrafter"/>
</dbReference>
<keyword evidence="4 12" id="KW-0812">Transmembrane</keyword>
<reference evidence="14 15" key="1">
    <citation type="submission" date="2020-01" db="EMBL/GenBank/DDBJ databases">
        <title>Leptobacterium flavescens.</title>
        <authorList>
            <person name="Wang G."/>
        </authorList>
    </citation>
    <scope>NUCLEOTIDE SEQUENCE [LARGE SCALE GENOMIC DNA]</scope>
    <source>
        <strain evidence="14 15">KCTC 22160</strain>
    </source>
</reference>
<evidence type="ECO:0000256" key="5">
    <source>
        <dbReference type="ARBA" id="ARBA00022826"/>
    </source>
</evidence>
<evidence type="ECO:0000256" key="8">
    <source>
        <dbReference type="ARBA" id="ARBA00022989"/>
    </source>
</evidence>
<comment type="subcellular location">
    <subcellularLocation>
        <location evidence="1">Membrane</location>
        <topology evidence="1">Multi-pass membrane protein</topology>
    </subcellularLocation>
</comment>
<evidence type="ECO:0000313" key="14">
    <source>
        <dbReference type="EMBL" id="NER15140.1"/>
    </source>
</evidence>
<dbReference type="GO" id="GO:0008076">
    <property type="term" value="C:voltage-gated potassium channel complex"/>
    <property type="evidence" value="ECO:0007669"/>
    <property type="project" value="InterPro"/>
</dbReference>
<keyword evidence="10 12" id="KW-0472">Membrane</keyword>
<dbReference type="InterPro" id="IPR027359">
    <property type="entry name" value="Volt_channel_dom_sf"/>
</dbReference>
<dbReference type="EMBL" id="JAABOO010000004">
    <property type="protein sequence ID" value="NER15140.1"/>
    <property type="molecule type" value="Genomic_DNA"/>
</dbReference>
<proteinExistence type="predicted"/>
<dbReference type="PRINTS" id="PR00169">
    <property type="entry name" value="KCHANNEL"/>
</dbReference>
<protein>
    <submittedName>
        <fullName evidence="14">Ion transporter</fullName>
    </submittedName>
</protein>
<keyword evidence="2" id="KW-0813">Transport</keyword>
<dbReference type="PANTHER" id="PTHR11537:SF254">
    <property type="entry name" value="POTASSIUM VOLTAGE-GATED CHANNEL PROTEIN SHAB"/>
    <property type="match status" value="1"/>
</dbReference>
<keyword evidence="6" id="KW-0851">Voltage-gated channel</keyword>
<evidence type="ECO:0000256" key="7">
    <source>
        <dbReference type="ARBA" id="ARBA00022958"/>
    </source>
</evidence>